<reference evidence="1" key="4">
    <citation type="submission" date="2024-05" db="EMBL/GenBank/DDBJ databases">
        <authorList>
            <person name="Sun Q."/>
            <person name="Zhou Y."/>
        </authorList>
    </citation>
    <scope>NUCLEOTIDE SEQUENCE</scope>
    <source>
        <strain evidence="1">CGMCC 1.11013</strain>
    </source>
</reference>
<reference evidence="2 3" key="2">
    <citation type="submission" date="2014-03" db="EMBL/GenBank/DDBJ databases">
        <title>Draft Genome Sequences of Four Burkholderia Strains.</title>
        <authorList>
            <person name="Liu X.Y."/>
            <person name="Li C.X."/>
            <person name="Xu J.H."/>
        </authorList>
    </citation>
    <scope>NUCLEOTIDE SEQUENCE [LARGE SCALE GENOMIC DNA]</scope>
    <source>
        <strain evidence="2 3">R27</strain>
    </source>
</reference>
<evidence type="ECO:0000313" key="4">
    <source>
        <dbReference type="Proteomes" id="UP000597138"/>
    </source>
</evidence>
<evidence type="ECO:0000313" key="2">
    <source>
        <dbReference type="EMBL" id="KDR34576.1"/>
    </source>
</evidence>
<dbReference type="STRING" id="1071679.BG57_04770"/>
<dbReference type="RefSeq" id="WP_035965233.1">
    <property type="nucleotide sequence ID" value="NZ_BMEG01000006.1"/>
</dbReference>
<dbReference type="Proteomes" id="UP000597138">
    <property type="component" value="Unassembled WGS sequence"/>
</dbReference>
<dbReference type="OrthoDB" id="9112066at2"/>
<reference evidence="1" key="1">
    <citation type="journal article" date="2014" name="Int. J. Syst. Evol. Microbiol.">
        <title>Complete genome of a new Firmicutes species belonging to the dominant human colonic microbiota ('Ruminococcus bicirculans') reveals two chromosomes and a selective capacity to utilize plant glucans.</title>
        <authorList>
            <consortium name="NISC Comparative Sequencing Program"/>
            <person name="Wegmann U."/>
            <person name="Louis P."/>
            <person name="Goesmann A."/>
            <person name="Henrissat B."/>
            <person name="Duncan S.H."/>
            <person name="Flint H.J."/>
        </authorList>
    </citation>
    <scope>NUCLEOTIDE SEQUENCE</scope>
    <source>
        <strain evidence="1">CGMCC 1.11013</strain>
    </source>
</reference>
<protein>
    <submittedName>
        <fullName evidence="2">Uncharacterized protein</fullName>
    </submittedName>
</protein>
<reference evidence="4" key="3">
    <citation type="journal article" date="2019" name="Int. J. Syst. Evol. Microbiol.">
        <title>The Global Catalogue of Microorganisms (GCM) 10K type strain sequencing project: providing services to taxonomists for standard genome sequencing and annotation.</title>
        <authorList>
            <consortium name="The Broad Institute Genomics Platform"/>
            <consortium name="The Broad Institute Genome Sequencing Center for Infectious Disease"/>
            <person name="Wu L."/>
            <person name="Ma J."/>
        </authorList>
    </citation>
    <scope>NUCLEOTIDE SEQUENCE [LARGE SCALE GENOMIC DNA]</scope>
    <source>
        <strain evidence="4">CGMCC 1.11013</strain>
    </source>
</reference>
<comment type="caution">
    <text evidence="2">The sequence shown here is derived from an EMBL/GenBank/DDBJ whole genome shotgun (WGS) entry which is preliminary data.</text>
</comment>
<gene>
    <name evidence="2" type="ORF">BG57_04770</name>
    <name evidence="1" type="ORF">GCM10010985_39370</name>
</gene>
<keyword evidence="4" id="KW-1185">Reference proteome</keyword>
<dbReference type="AlphaFoldDB" id="A0A069PBA8"/>
<dbReference type="EMBL" id="BMEG01000006">
    <property type="protein sequence ID" value="GGD81003.1"/>
    <property type="molecule type" value="Genomic_DNA"/>
</dbReference>
<dbReference type="EMBL" id="JFHE01000012">
    <property type="protein sequence ID" value="KDR34576.1"/>
    <property type="molecule type" value="Genomic_DNA"/>
</dbReference>
<organism evidence="2 3">
    <name type="scientific">Caballeronia grimmiae</name>
    <dbReference type="NCBI Taxonomy" id="1071679"/>
    <lineage>
        <taxon>Bacteria</taxon>
        <taxon>Pseudomonadati</taxon>
        <taxon>Pseudomonadota</taxon>
        <taxon>Betaproteobacteria</taxon>
        <taxon>Burkholderiales</taxon>
        <taxon>Burkholderiaceae</taxon>
        <taxon>Caballeronia</taxon>
    </lineage>
</organism>
<evidence type="ECO:0000313" key="3">
    <source>
        <dbReference type="Proteomes" id="UP000027439"/>
    </source>
</evidence>
<name>A0A069PBA8_9BURK</name>
<sequence>MRFDYKNFHIDCTARHDEDGSFYAHARITSAPNEYTPNLEVHDSGDLDSFANEWDALHCARAWAIEWCDEALA</sequence>
<dbReference type="Proteomes" id="UP000027439">
    <property type="component" value="Unassembled WGS sequence"/>
</dbReference>
<accession>A0A069PBA8</accession>
<proteinExistence type="predicted"/>
<dbReference type="eggNOG" id="ENOG5032986">
    <property type="taxonomic scope" value="Bacteria"/>
</dbReference>
<evidence type="ECO:0000313" key="1">
    <source>
        <dbReference type="EMBL" id="GGD81003.1"/>
    </source>
</evidence>